<dbReference type="EMBL" id="JAOPKB010000012">
    <property type="protein sequence ID" value="MCU4974476.1"/>
    <property type="molecule type" value="Genomic_DNA"/>
</dbReference>
<keyword evidence="2" id="KW-1185">Reference proteome</keyword>
<reference evidence="1 2" key="1">
    <citation type="submission" date="2022-09" db="EMBL/GenBank/DDBJ databases">
        <title>Enrichment on poylsaccharides allowed isolation of novel metabolic and taxonomic groups of Haloarchaea.</title>
        <authorList>
            <person name="Sorokin D.Y."/>
            <person name="Elcheninov A.G."/>
            <person name="Khizhniak T.V."/>
            <person name="Kolganova T.V."/>
            <person name="Kublanov I.V."/>
        </authorList>
    </citation>
    <scope>NUCLEOTIDE SEQUENCE [LARGE SCALE GENOMIC DNA]</scope>
    <source>
        <strain evidence="1 2">AArc-m2/3/4</strain>
    </source>
</reference>
<evidence type="ECO:0008006" key="3">
    <source>
        <dbReference type="Google" id="ProtNLM"/>
    </source>
</evidence>
<proteinExistence type="predicted"/>
<evidence type="ECO:0000313" key="1">
    <source>
        <dbReference type="EMBL" id="MCU4974476.1"/>
    </source>
</evidence>
<organism evidence="1 2">
    <name type="scientific">Natronoglomus mannanivorans</name>
    <dbReference type="NCBI Taxonomy" id="2979990"/>
    <lineage>
        <taxon>Archaea</taxon>
        <taxon>Methanobacteriati</taxon>
        <taxon>Methanobacteriota</taxon>
        <taxon>Stenosarchaea group</taxon>
        <taxon>Halobacteria</taxon>
        <taxon>Halobacteriales</taxon>
        <taxon>Natrialbaceae</taxon>
        <taxon>Natronoglomus</taxon>
    </lineage>
</organism>
<sequence>MTEPTIDWELEGLSESEFERALETLVSEAVSSDITVDGAWDIETPPKYANLTVEIWPLED</sequence>
<protein>
    <recommendedName>
        <fullName evidence="3">Amphi-Trp domain-containing protein</fullName>
    </recommendedName>
</protein>
<evidence type="ECO:0000313" key="2">
    <source>
        <dbReference type="Proteomes" id="UP001320972"/>
    </source>
</evidence>
<gene>
    <name evidence="1" type="ORF">OB955_17280</name>
</gene>
<dbReference type="Proteomes" id="UP001320972">
    <property type="component" value="Unassembled WGS sequence"/>
</dbReference>
<name>A0ABT2QHY0_9EURY</name>
<dbReference type="RefSeq" id="WP_338008562.1">
    <property type="nucleotide sequence ID" value="NZ_JAOPKB010000012.1"/>
</dbReference>
<comment type="caution">
    <text evidence="1">The sequence shown here is derived from an EMBL/GenBank/DDBJ whole genome shotgun (WGS) entry which is preliminary data.</text>
</comment>
<accession>A0ABT2QHY0</accession>